<dbReference type="InterPro" id="IPR050194">
    <property type="entry name" value="Glycosyltransferase_grp1"/>
</dbReference>
<dbReference type="Pfam" id="PF13439">
    <property type="entry name" value="Glyco_transf_4"/>
    <property type="match status" value="1"/>
</dbReference>
<evidence type="ECO:0000259" key="1">
    <source>
        <dbReference type="Pfam" id="PF00534"/>
    </source>
</evidence>
<protein>
    <recommendedName>
        <fullName evidence="5">Glycosyl transferase family 1 domain-containing protein</fullName>
    </recommendedName>
</protein>
<dbReference type="GO" id="GO:0016757">
    <property type="term" value="F:glycosyltransferase activity"/>
    <property type="evidence" value="ECO:0007669"/>
    <property type="project" value="InterPro"/>
</dbReference>
<accession>A0A1G1XTM3</accession>
<evidence type="ECO:0000259" key="2">
    <source>
        <dbReference type="Pfam" id="PF13439"/>
    </source>
</evidence>
<gene>
    <name evidence="3" type="ORF">A2Y67_02335</name>
</gene>
<organism evidence="3 4">
    <name type="scientific">Candidatus Buchananbacteria bacterium RBG_13_39_9</name>
    <dbReference type="NCBI Taxonomy" id="1797531"/>
    <lineage>
        <taxon>Bacteria</taxon>
        <taxon>Candidatus Buchananiibacteriota</taxon>
    </lineage>
</organism>
<dbReference type="PANTHER" id="PTHR45947">
    <property type="entry name" value="SULFOQUINOVOSYL TRANSFERASE SQD2"/>
    <property type="match status" value="1"/>
</dbReference>
<dbReference type="PANTHER" id="PTHR45947:SF3">
    <property type="entry name" value="SULFOQUINOVOSYL TRANSFERASE SQD2"/>
    <property type="match status" value="1"/>
</dbReference>
<evidence type="ECO:0008006" key="5">
    <source>
        <dbReference type="Google" id="ProtNLM"/>
    </source>
</evidence>
<dbReference type="InterPro" id="IPR001296">
    <property type="entry name" value="Glyco_trans_1"/>
</dbReference>
<dbReference type="Proteomes" id="UP000176260">
    <property type="component" value="Unassembled WGS sequence"/>
</dbReference>
<feature type="domain" description="Glycosyl transferase family 1" evidence="1">
    <location>
        <begin position="194"/>
        <end position="339"/>
    </location>
</feature>
<dbReference type="Gene3D" id="3.40.50.2000">
    <property type="entry name" value="Glycogen Phosphorylase B"/>
    <property type="match status" value="2"/>
</dbReference>
<name>A0A1G1XTM3_9BACT</name>
<dbReference type="Pfam" id="PF00534">
    <property type="entry name" value="Glycos_transf_1"/>
    <property type="match status" value="1"/>
</dbReference>
<proteinExistence type="predicted"/>
<dbReference type="InterPro" id="IPR028098">
    <property type="entry name" value="Glyco_trans_4-like_N"/>
</dbReference>
<dbReference type="SUPFAM" id="SSF53756">
    <property type="entry name" value="UDP-Glycosyltransferase/glycogen phosphorylase"/>
    <property type="match status" value="1"/>
</dbReference>
<reference evidence="3 4" key="1">
    <citation type="journal article" date="2016" name="Nat. Commun.">
        <title>Thousands of microbial genomes shed light on interconnected biogeochemical processes in an aquifer system.</title>
        <authorList>
            <person name="Anantharaman K."/>
            <person name="Brown C.T."/>
            <person name="Hug L.A."/>
            <person name="Sharon I."/>
            <person name="Castelle C.J."/>
            <person name="Probst A.J."/>
            <person name="Thomas B.C."/>
            <person name="Singh A."/>
            <person name="Wilkins M.J."/>
            <person name="Karaoz U."/>
            <person name="Brodie E.L."/>
            <person name="Williams K.H."/>
            <person name="Hubbard S.S."/>
            <person name="Banfield J.F."/>
        </authorList>
    </citation>
    <scope>NUCLEOTIDE SEQUENCE [LARGE SCALE GENOMIC DNA]</scope>
</reference>
<dbReference type="AlphaFoldDB" id="A0A1G1XTM3"/>
<comment type="caution">
    <text evidence="3">The sequence shown here is derived from an EMBL/GenBank/DDBJ whole genome shotgun (WGS) entry which is preliminary data.</text>
</comment>
<dbReference type="EMBL" id="MHIA01000010">
    <property type="protein sequence ID" value="OGY42657.1"/>
    <property type="molecule type" value="Genomic_DNA"/>
</dbReference>
<sequence length="365" mass="42383">MKVALLHDYLNQAGGAERVLLALTELFPEAPIFTLIHDKKRLSGFEDKDIRTSFLQKMPFSSSKIRWYLPLMPTVIEQINLNDYDVVISSTSALIKGVITHPKTLHICYCHTPTRYLWSEAHQYHKEIKDGKLVRYFLPYFLNKLRLWDHVAAQRVNHFIANSQFISQRIKNYYNRDSAVIYPPVDTGNFFISPELDNYYLIISRLKPYKKVDLVVRAFNKLNLPLKIIGTGEEEEKLKKMAKPNIEFLGTVSEEQKRKYLSRCLALIHPQIEDFGLTAIEAMASGRPVIAYAEGGALETVVDGQTGKFFDEQCWEALIDTILKFKPREYDPQAIKNYADRFNTQNFYSQMKNFIEKSWSDFKNS</sequence>
<feature type="domain" description="Glycosyltransferase subfamily 4-like N-terminal" evidence="2">
    <location>
        <begin position="14"/>
        <end position="187"/>
    </location>
</feature>
<evidence type="ECO:0000313" key="3">
    <source>
        <dbReference type="EMBL" id="OGY42657.1"/>
    </source>
</evidence>
<evidence type="ECO:0000313" key="4">
    <source>
        <dbReference type="Proteomes" id="UP000176260"/>
    </source>
</evidence>